<proteinExistence type="predicted"/>
<feature type="region of interest" description="Disordered" evidence="1">
    <location>
        <begin position="57"/>
        <end position="76"/>
    </location>
</feature>
<name>L0DSV4_THIND</name>
<gene>
    <name evidence="2" type="ordered locus">TVNIR_0357</name>
</gene>
<dbReference type="Proteomes" id="UP000010809">
    <property type="component" value="Chromosome"/>
</dbReference>
<protein>
    <submittedName>
        <fullName evidence="2">Uncharacterized protein</fullName>
    </submittedName>
</protein>
<accession>L0DSV4</accession>
<reference evidence="2" key="1">
    <citation type="submission" date="2015-12" db="EMBL/GenBank/DDBJ databases">
        <authorList>
            <person name="Tikhonova T.V."/>
            <person name="Pavlov A.R."/>
            <person name="Beletsky A.V."/>
            <person name="Mardanov A.V."/>
            <person name="Sorokin D.Y."/>
            <person name="Ravin N.V."/>
            <person name="Popov V.O."/>
        </authorList>
    </citation>
    <scope>NUCLEOTIDE SEQUENCE</scope>
    <source>
        <strain evidence="2">DSM 14787</strain>
    </source>
</reference>
<dbReference type="KEGG" id="tni:TVNIR_0357"/>
<evidence type="ECO:0000313" key="2">
    <source>
        <dbReference type="EMBL" id="AGA32065.1"/>
    </source>
</evidence>
<dbReference type="EMBL" id="CP003989">
    <property type="protein sequence ID" value="AGA32065.1"/>
    <property type="molecule type" value="Genomic_DNA"/>
</dbReference>
<evidence type="ECO:0000256" key="1">
    <source>
        <dbReference type="SAM" id="MobiDB-lite"/>
    </source>
</evidence>
<evidence type="ECO:0000313" key="3">
    <source>
        <dbReference type="Proteomes" id="UP000010809"/>
    </source>
</evidence>
<organism evidence="2 3">
    <name type="scientific">Thioalkalivibrio nitratireducens (strain DSM 14787 / UNIQEM 213 / ALEN2)</name>
    <dbReference type="NCBI Taxonomy" id="1255043"/>
    <lineage>
        <taxon>Bacteria</taxon>
        <taxon>Pseudomonadati</taxon>
        <taxon>Pseudomonadota</taxon>
        <taxon>Gammaproteobacteria</taxon>
        <taxon>Chromatiales</taxon>
        <taxon>Ectothiorhodospiraceae</taxon>
        <taxon>Thioalkalivibrio</taxon>
    </lineage>
</organism>
<dbReference type="AlphaFoldDB" id="L0DSV4"/>
<sequence length="96" mass="10109">MTPDAGVETEDDALREPRGRPAARPGAHSINRLRTPRPFLRGAPEPLRACSMHGQRRVAGLRSGPGAAPKPPAGCGDACAPEGERIRLSALPLILD</sequence>
<keyword evidence="3" id="KW-1185">Reference proteome</keyword>
<dbReference type="HOGENOM" id="CLU_2358791_0_0_6"/>
<dbReference type="STRING" id="1255043.TVNIR_0357"/>
<feature type="region of interest" description="Disordered" evidence="1">
    <location>
        <begin position="1"/>
        <end position="39"/>
    </location>
</feature>
<dbReference type="PATRIC" id="fig|1255043.3.peg.357"/>